<dbReference type="Proteomes" id="UP001564408">
    <property type="component" value="Unassembled WGS sequence"/>
</dbReference>
<gene>
    <name evidence="1" type="primary">tnpB</name>
    <name evidence="1" type="ORF">ABC977_17985</name>
</gene>
<evidence type="ECO:0000313" key="2">
    <source>
        <dbReference type="Proteomes" id="UP001564408"/>
    </source>
</evidence>
<dbReference type="EMBL" id="JBDKXB010000068">
    <property type="protein sequence ID" value="MEY6434284.1"/>
    <property type="molecule type" value="Genomic_DNA"/>
</dbReference>
<name>A0ABV4BJY8_9GAMM</name>
<evidence type="ECO:0000313" key="1">
    <source>
        <dbReference type="EMBL" id="MEY6434284.1"/>
    </source>
</evidence>
<sequence>MFFPEGRMQASVYGRHMDMRKSSTGLIPLKQHAVAQNPLSGHLFVFVNRRADVQEQLRAAR</sequence>
<proteinExistence type="predicted"/>
<accession>A0ABV4BJY8</accession>
<comment type="caution">
    <text evidence="1">The sequence shown here is derived from an EMBL/GenBank/DDBJ whole genome shotgun (WGS) entry which is preliminary data.</text>
</comment>
<organism evidence="1 2">
    <name type="scientific">Thioalkalicoccus limnaeus</name>
    <dbReference type="NCBI Taxonomy" id="120681"/>
    <lineage>
        <taxon>Bacteria</taxon>
        <taxon>Pseudomonadati</taxon>
        <taxon>Pseudomonadota</taxon>
        <taxon>Gammaproteobacteria</taxon>
        <taxon>Chromatiales</taxon>
        <taxon>Chromatiaceae</taxon>
        <taxon>Thioalkalicoccus</taxon>
    </lineage>
</organism>
<dbReference type="Pfam" id="PF05717">
    <property type="entry name" value="TnpB_IS66"/>
    <property type="match status" value="1"/>
</dbReference>
<protein>
    <submittedName>
        <fullName evidence="1">IS66 family insertion sequence element accessory protein TnpB</fullName>
    </submittedName>
</protein>
<reference evidence="1 2" key="1">
    <citation type="submission" date="2024-05" db="EMBL/GenBank/DDBJ databases">
        <title>Genome Sequence and Characterization of the New Strain Purple Sulfur Bacterium of Genus Thioalkalicoccus.</title>
        <authorList>
            <person name="Bryantseva I.A."/>
            <person name="Kyndt J.A."/>
            <person name="Imhoff J.F."/>
        </authorList>
    </citation>
    <scope>NUCLEOTIDE SEQUENCE [LARGE SCALE GENOMIC DNA]</scope>
    <source>
        <strain evidence="1 2">Um2</strain>
    </source>
</reference>
<keyword evidence="2" id="KW-1185">Reference proteome</keyword>
<dbReference type="InterPro" id="IPR008878">
    <property type="entry name" value="Transposase_IS66_Orf2"/>
</dbReference>